<organism evidence="9 10">
    <name type="scientific">Streptomyces platensis</name>
    <dbReference type="NCBI Taxonomy" id="58346"/>
    <lineage>
        <taxon>Bacteria</taxon>
        <taxon>Bacillati</taxon>
        <taxon>Actinomycetota</taxon>
        <taxon>Actinomycetes</taxon>
        <taxon>Kitasatosporales</taxon>
        <taxon>Streptomycetaceae</taxon>
        <taxon>Streptomyces</taxon>
    </lineage>
</organism>
<comment type="caution">
    <text evidence="9">The sequence shown here is derived from an EMBL/GenBank/DDBJ whole genome shotgun (WGS) entry which is preliminary data.</text>
</comment>
<dbReference type="Pfam" id="PF07690">
    <property type="entry name" value="MFS_1"/>
    <property type="match status" value="1"/>
</dbReference>
<dbReference type="Proteomes" id="UP000194225">
    <property type="component" value="Unassembled WGS sequence"/>
</dbReference>
<keyword evidence="6" id="KW-0046">Antibiotic resistance</keyword>
<dbReference type="PANTHER" id="PTHR42718:SF9">
    <property type="entry name" value="MAJOR FACILITATOR SUPERFAMILY MULTIDRUG TRANSPORTER MFSC"/>
    <property type="match status" value="1"/>
</dbReference>
<dbReference type="PROSITE" id="PS50850">
    <property type="entry name" value="MFS"/>
    <property type="match status" value="1"/>
</dbReference>
<evidence type="ECO:0000256" key="5">
    <source>
        <dbReference type="ARBA" id="ARBA00023136"/>
    </source>
</evidence>
<keyword evidence="5 7" id="KW-0472">Membrane</keyword>
<dbReference type="CDD" id="cd17321">
    <property type="entry name" value="MFS_MMR_MDR_like"/>
    <property type="match status" value="1"/>
</dbReference>
<gene>
    <name evidence="9" type="primary">stp_11</name>
    <name evidence="9" type="ORF">BG653_04383</name>
</gene>
<feature type="domain" description="Major facilitator superfamily (MFS) profile" evidence="8">
    <location>
        <begin position="3"/>
        <end position="494"/>
    </location>
</feature>
<evidence type="ECO:0000256" key="2">
    <source>
        <dbReference type="ARBA" id="ARBA00022448"/>
    </source>
</evidence>
<evidence type="ECO:0000256" key="1">
    <source>
        <dbReference type="ARBA" id="ARBA00004651"/>
    </source>
</evidence>
<evidence type="ECO:0000256" key="3">
    <source>
        <dbReference type="ARBA" id="ARBA00022692"/>
    </source>
</evidence>
<dbReference type="InterPro" id="IPR011701">
    <property type="entry name" value="MFS"/>
</dbReference>
<feature type="transmembrane region" description="Helical" evidence="7">
    <location>
        <begin position="39"/>
        <end position="57"/>
    </location>
</feature>
<dbReference type="InterPro" id="IPR002734">
    <property type="entry name" value="RibDG_C"/>
</dbReference>
<dbReference type="SUPFAM" id="SSF103473">
    <property type="entry name" value="MFS general substrate transporter"/>
    <property type="match status" value="1"/>
</dbReference>
<keyword evidence="10" id="KW-1185">Reference proteome</keyword>
<keyword evidence="3 7" id="KW-0812">Transmembrane</keyword>
<keyword evidence="2" id="KW-0813">Transport</keyword>
<feature type="transmembrane region" description="Helical" evidence="7">
    <location>
        <begin position="128"/>
        <end position="150"/>
    </location>
</feature>
<evidence type="ECO:0000256" key="6">
    <source>
        <dbReference type="ARBA" id="ARBA00023251"/>
    </source>
</evidence>
<evidence type="ECO:0000256" key="7">
    <source>
        <dbReference type="SAM" id="Phobius"/>
    </source>
</evidence>
<comment type="subcellular location">
    <subcellularLocation>
        <location evidence="1">Cell membrane</location>
        <topology evidence="1">Multi-pass membrane protein</topology>
    </subcellularLocation>
</comment>
<keyword evidence="4 7" id="KW-1133">Transmembrane helix</keyword>
<evidence type="ECO:0000313" key="9">
    <source>
        <dbReference type="EMBL" id="OSY43860.1"/>
    </source>
</evidence>
<evidence type="ECO:0000313" key="10">
    <source>
        <dbReference type="Proteomes" id="UP000194225"/>
    </source>
</evidence>
<dbReference type="InterPro" id="IPR024072">
    <property type="entry name" value="DHFR-like_dom_sf"/>
</dbReference>
<dbReference type="Gene3D" id="1.20.1720.10">
    <property type="entry name" value="Multidrug resistance protein D"/>
    <property type="match status" value="1"/>
</dbReference>
<feature type="transmembrane region" description="Helical" evidence="7">
    <location>
        <begin position="156"/>
        <end position="175"/>
    </location>
</feature>
<evidence type="ECO:0000256" key="4">
    <source>
        <dbReference type="ARBA" id="ARBA00022989"/>
    </source>
</evidence>
<proteinExistence type="predicted"/>
<evidence type="ECO:0000259" key="8">
    <source>
        <dbReference type="PROSITE" id="PS50850"/>
    </source>
</evidence>
<protein>
    <submittedName>
        <fullName evidence="9">Multidrug resistance protein stp</fullName>
    </submittedName>
</protein>
<dbReference type="Gene3D" id="3.40.430.10">
    <property type="entry name" value="Dihydrofolate Reductase, subunit A"/>
    <property type="match status" value="1"/>
</dbReference>
<reference evidence="9 10" key="1">
    <citation type="submission" date="2016-09" db="EMBL/GenBank/DDBJ databases">
        <title>Streptomyces platensis DSM40041, a candidate organism with high potential of specific P450 cytochromes.</title>
        <authorList>
            <person name="Grumaz C."/>
            <person name="Vainshtein Y."/>
            <person name="Kirstahler P."/>
            <person name="Sohn K."/>
        </authorList>
    </citation>
    <scope>NUCLEOTIDE SEQUENCE [LARGE SCALE GENOMIC DNA]</scope>
    <source>
        <strain evidence="9 10">DSM 40041</strain>
    </source>
</reference>
<feature type="transmembrane region" description="Helical" evidence="7">
    <location>
        <begin position="69"/>
        <end position="88"/>
    </location>
</feature>
<dbReference type="PANTHER" id="PTHR42718">
    <property type="entry name" value="MAJOR FACILITATOR SUPERFAMILY MULTIDRUG TRANSPORTER MFSC"/>
    <property type="match status" value="1"/>
</dbReference>
<name>A0ABX3XTS6_STRPT</name>
<dbReference type="InterPro" id="IPR036259">
    <property type="entry name" value="MFS_trans_sf"/>
</dbReference>
<dbReference type="EMBL" id="MIGA01000030">
    <property type="protein sequence ID" value="OSY43860.1"/>
    <property type="molecule type" value="Genomic_DNA"/>
</dbReference>
<dbReference type="PRINTS" id="PR01036">
    <property type="entry name" value="TCRTETB"/>
</dbReference>
<dbReference type="InterPro" id="IPR020846">
    <property type="entry name" value="MFS_dom"/>
</dbReference>
<accession>A0ABX3XTS6</accession>
<dbReference type="SUPFAM" id="SSF53597">
    <property type="entry name" value="Dihydrofolate reductase-like"/>
    <property type="match status" value="1"/>
</dbReference>
<dbReference type="Pfam" id="PF01872">
    <property type="entry name" value="RibD_C"/>
    <property type="match status" value="1"/>
</dbReference>
<sequence>MAPLLAVCAGYFMVILDVTVINVAVPVVGRELSASLTGIQWITDGYTLVFAGLLLTGGALGDRLGNRRIFCTGVVVFTLASAACGLAPASGALIAARLVEGLGAALIVPGSLALLQQAYPAPAERSRAFGLWGSMAGIAASAGPLLGGLLVTTVGWRWVFFINLPVGCVCLLLTLRHVSASARRTDRPVDWPAQCALIATAALLTTVLNEAGRRGWTDPLILTGARRRGTKAGPPAEGRRAAAYGLRRYAVVCTQDRPVARRAMSSRRPGSPPLYRQIPHPKGSTMSTLIVTAFVTLDGVMQAPGGPNEDVDAGFAHGGWQVPYVDDDFMGLMTGVFEHTADHLLLGRKTYDIFATYWPRVTDPDNSIAVKLNSMPKYVASRTRNSLEWNNSQLLEGDAAEAVARLKQELGGTLMTQGSGDLIRTLQQHDLVDEYRLLINPVILGTGKRLFAEGAAPTAWRLTESRTTGAGVQYCVYQRAGKPEYGTFELDEQD</sequence>